<dbReference type="KEGG" id="olu:OSTLU_14584"/>
<dbReference type="OrthoDB" id="497221at2759"/>
<keyword evidence="3" id="KW-1185">Reference proteome</keyword>
<dbReference type="GeneID" id="5000828"/>
<protein>
    <submittedName>
        <fullName evidence="2">Uncharacterized protein</fullName>
    </submittedName>
</protein>
<dbReference type="AlphaFoldDB" id="A4RUB5"/>
<evidence type="ECO:0000256" key="1">
    <source>
        <dbReference type="SAM" id="MobiDB-lite"/>
    </source>
</evidence>
<sequence>MRRRRIRVAPSAGSRDDDDAGWDEGPIGGDEDDARWGGAPTKSREDDGDDWFGSMTSMDVDAYGDVMMGGKRSSGSTASSAADDIIDGANDWFNNNDDWFEPQYKEVNAPPGTMLEKVQRMTLNEPSDFSFKDGEYFDLMGYVKHKTDNEFCLVLEVAERARERKLERSESLSGTGPRLPPIQQAIADLALEIELSGGKTSAYLAMREAADRARLRYELQQASWCWDKYSEDSMRALGVSEKAEQMLHQGERIDEAMDFERELMIEDMNDSGTRRF</sequence>
<organism evidence="2 3">
    <name type="scientific">Ostreococcus lucimarinus (strain CCE9901)</name>
    <dbReference type="NCBI Taxonomy" id="436017"/>
    <lineage>
        <taxon>Eukaryota</taxon>
        <taxon>Viridiplantae</taxon>
        <taxon>Chlorophyta</taxon>
        <taxon>Mamiellophyceae</taxon>
        <taxon>Mamiellales</taxon>
        <taxon>Bathycoccaceae</taxon>
        <taxon>Ostreococcus</taxon>
    </lineage>
</organism>
<dbReference type="Proteomes" id="UP000001568">
    <property type="component" value="Chromosome 3"/>
</dbReference>
<evidence type="ECO:0000313" key="2">
    <source>
        <dbReference type="EMBL" id="ABO94934.1"/>
    </source>
</evidence>
<dbReference type="HOGENOM" id="CLU_079738_0_0_1"/>
<dbReference type="OMA" id="LQQASWC"/>
<gene>
    <name evidence="2" type="ORF">OSTLU_14584</name>
</gene>
<dbReference type="EMBL" id="CP000583">
    <property type="protein sequence ID" value="ABO94934.1"/>
    <property type="molecule type" value="Genomic_DNA"/>
</dbReference>
<name>A4RUB5_OSTLU</name>
<proteinExistence type="predicted"/>
<dbReference type="Gramene" id="ABO94934">
    <property type="protein sequence ID" value="ABO94934"/>
    <property type="gene ID" value="OSTLU_14584"/>
</dbReference>
<dbReference type="RefSeq" id="XP_001416641.1">
    <property type="nucleotide sequence ID" value="XM_001416604.1"/>
</dbReference>
<accession>A4RUB5</accession>
<evidence type="ECO:0000313" key="3">
    <source>
        <dbReference type="Proteomes" id="UP000001568"/>
    </source>
</evidence>
<feature type="region of interest" description="Disordered" evidence="1">
    <location>
        <begin position="1"/>
        <end position="51"/>
    </location>
</feature>
<reference evidence="2 3" key="1">
    <citation type="journal article" date="2007" name="Proc. Natl. Acad. Sci. U.S.A.">
        <title>The tiny eukaryote Ostreococcus provides genomic insights into the paradox of plankton speciation.</title>
        <authorList>
            <person name="Palenik B."/>
            <person name="Grimwood J."/>
            <person name="Aerts A."/>
            <person name="Rouze P."/>
            <person name="Salamov A."/>
            <person name="Putnam N."/>
            <person name="Dupont C."/>
            <person name="Jorgensen R."/>
            <person name="Derelle E."/>
            <person name="Rombauts S."/>
            <person name="Zhou K."/>
            <person name="Otillar R."/>
            <person name="Merchant S.S."/>
            <person name="Podell S."/>
            <person name="Gaasterland T."/>
            <person name="Napoli C."/>
            <person name="Gendler K."/>
            <person name="Manuell A."/>
            <person name="Tai V."/>
            <person name="Vallon O."/>
            <person name="Piganeau G."/>
            <person name="Jancek S."/>
            <person name="Heijde M."/>
            <person name="Jabbari K."/>
            <person name="Bowler C."/>
            <person name="Lohr M."/>
            <person name="Robbens S."/>
            <person name="Werner G."/>
            <person name="Dubchak I."/>
            <person name="Pazour G.J."/>
            <person name="Ren Q."/>
            <person name="Paulsen I."/>
            <person name="Delwiche C."/>
            <person name="Schmutz J."/>
            <person name="Rokhsar D."/>
            <person name="Van de Peer Y."/>
            <person name="Moreau H."/>
            <person name="Grigoriev I.V."/>
        </authorList>
    </citation>
    <scope>NUCLEOTIDE SEQUENCE [LARGE SCALE GENOMIC DNA]</scope>
    <source>
        <strain evidence="2 3">CCE9901</strain>
    </source>
</reference>